<evidence type="ECO:0008006" key="6">
    <source>
        <dbReference type="Google" id="ProtNLM"/>
    </source>
</evidence>
<dbReference type="GO" id="GO:0008010">
    <property type="term" value="F:structural constituent of chitin-based larval cuticle"/>
    <property type="evidence" value="ECO:0007669"/>
    <property type="project" value="TreeGrafter"/>
</dbReference>
<dbReference type="PANTHER" id="PTHR10380:SF109">
    <property type="entry name" value="CUTICULAR PROTEIN 49AH"/>
    <property type="match status" value="1"/>
</dbReference>
<keyword evidence="1 2" id="KW-0193">Cuticle</keyword>
<evidence type="ECO:0000256" key="1">
    <source>
        <dbReference type="ARBA" id="ARBA00022460"/>
    </source>
</evidence>
<reference evidence="4" key="1">
    <citation type="submission" date="2023-10" db="EMBL/GenBank/DDBJ databases">
        <title>Genome assemblies of two species of porcelain crab, Petrolisthes cinctipes and Petrolisthes manimaculis (Anomura: Porcellanidae).</title>
        <authorList>
            <person name="Angst P."/>
        </authorList>
    </citation>
    <scope>NUCLEOTIDE SEQUENCE</scope>
    <source>
        <strain evidence="4">PB745_01</strain>
        <tissue evidence="4">Gill</tissue>
    </source>
</reference>
<dbReference type="Proteomes" id="UP001286313">
    <property type="component" value="Unassembled WGS sequence"/>
</dbReference>
<evidence type="ECO:0000313" key="5">
    <source>
        <dbReference type="Proteomes" id="UP001286313"/>
    </source>
</evidence>
<sequence length="279" mass="29212">MRERQRKGSREKRKRLSVVKGRSCRLSKGVDVRGSTQAATATTGGGGGGGGGGIGGGGGGGGGRGQSRLYKPPLGSNTHHSSSTIIISSSTMKFVILSAVAALAIAAPQYNLVEPSPQQQPQSTYNLPAAASSRAGSFERVEVVPILRDDRVMEEDGRYSLDVETGNGIVYSQSGSPEGPEGAVVKAGQYSYTAPDGTLVELKYVADENGFQPQSDLLPIAPEFPHEIPQFVLDQIAFAREEDAARAQAEASELRSSNSYAPPPPPPRAASNSYVAPQQ</sequence>
<dbReference type="PROSITE" id="PS51155">
    <property type="entry name" value="CHIT_BIND_RR_2"/>
    <property type="match status" value="1"/>
</dbReference>
<dbReference type="InterPro" id="IPR031311">
    <property type="entry name" value="CHIT_BIND_RR_consensus"/>
</dbReference>
<name>A0AAE1BQS1_PETCI</name>
<dbReference type="GO" id="GO:0062129">
    <property type="term" value="C:chitin-based extracellular matrix"/>
    <property type="evidence" value="ECO:0007669"/>
    <property type="project" value="TreeGrafter"/>
</dbReference>
<dbReference type="InterPro" id="IPR000618">
    <property type="entry name" value="Insect_cuticle"/>
</dbReference>
<comment type="caution">
    <text evidence="4">The sequence shown here is derived from an EMBL/GenBank/DDBJ whole genome shotgun (WGS) entry which is preliminary data.</text>
</comment>
<dbReference type="PANTHER" id="PTHR10380">
    <property type="entry name" value="CUTICLE PROTEIN"/>
    <property type="match status" value="1"/>
</dbReference>
<evidence type="ECO:0000313" key="4">
    <source>
        <dbReference type="EMBL" id="KAK3854567.1"/>
    </source>
</evidence>
<dbReference type="Pfam" id="PF00379">
    <property type="entry name" value="Chitin_bind_4"/>
    <property type="match status" value="1"/>
</dbReference>
<accession>A0AAE1BQS1</accession>
<dbReference type="EMBL" id="JAWQEG010006525">
    <property type="protein sequence ID" value="KAK3854567.1"/>
    <property type="molecule type" value="Genomic_DNA"/>
</dbReference>
<dbReference type="InterPro" id="IPR050468">
    <property type="entry name" value="Cuticle_Struct_Prot"/>
</dbReference>
<gene>
    <name evidence="4" type="ORF">Pcinc_038970</name>
</gene>
<feature type="region of interest" description="Disordered" evidence="3">
    <location>
        <begin position="1"/>
        <end position="81"/>
    </location>
</feature>
<feature type="compositionally biased region" description="Low complexity" evidence="3">
    <location>
        <begin position="269"/>
        <end position="279"/>
    </location>
</feature>
<dbReference type="AlphaFoldDB" id="A0AAE1BQS1"/>
<keyword evidence="5" id="KW-1185">Reference proteome</keyword>
<evidence type="ECO:0000256" key="3">
    <source>
        <dbReference type="SAM" id="MobiDB-lite"/>
    </source>
</evidence>
<feature type="compositionally biased region" description="Low complexity" evidence="3">
    <location>
        <begin position="246"/>
        <end position="260"/>
    </location>
</feature>
<organism evidence="4 5">
    <name type="scientific">Petrolisthes cinctipes</name>
    <name type="common">Flat porcelain crab</name>
    <dbReference type="NCBI Taxonomy" id="88211"/>
    <lineage>
        <taxon>Eukaryota</taxon>
        <taxon>Metazoa</taxon>
        <taxon>Ecdysozoa</taxon>
        <taxon>Arthropoda</taxon>
        <taxon>Crustacea</taxon>
        <taxon>Multicrustacea</taxon>
        <taxon>Malacostraca</taxon>
        <taxon>Eumalacostraca</taxon>
        <taxon>Eucarida</taxon>
        <taxon>Decapoda</taxon>
        <taxon>Pleocyemata</taxon>
        <taxon>Anomura</taxon>
        <taxon>Galatheoidea</taxon>
        <taxon>Porcellanidae</taxon>
        <taxon>Petrolisthes</taxon>
    </lineage>
</organism>
<feature type="compositionally biased region" description="Gly residues" evidence="3">
    <location>
        <begin position="43"/>
        <end position="65"/>
    </location>
</feature>
<dbReference type="PROSITE" id="PS00233">
    <property type="entry name" value="CHIT_BIND_RR_1"/>
    <property type="match status" value="1"/>
</dbReference>
<feature type="compositionally biased region" description="Basic residues" evidence="3">
    <location>
        <begin position="9"/>
        <end position="25"/>
    </location>
</feature>
<protein>
    <recommendedName>
        <fullName evidence="6">Larval cuticle protein LCP-17</fullName>
    </recommendedName>
</protein>
<feature type="region of interest" description="Disordered" evidence="3">
    <location>
        <begin position="243"/>
        <end position="279"/>
    </location>
</feature>
<proteinExistence type="predicted"/>
<evidence type="ECO:0000256" key="2">
    <source>
        <dbReference type="PROSITE-ProRule" id="PRU00497"/>
    </source>
</evidence>